<keyword evidence="3" id="KW-1185">Reference proteome</keyword>
<comment type="caution">
    <text evidence="2">The sequence shown here is derived from an EMBL/GenBank/DDBJ whole genome shotgun (WGS) entry which is preliminary data.</text>
</comment>
<keyword evidence="1" id="KW-0472">Membrane</keyword>
<dbReference type="EMBL" id="JAACXV010014020">
    <property type="protein sequence ID" value="KAF7271033.1"/>
    <property type="molecule type" value="Genomic_DNA"/>
</dbReference>
<proteinExistence type="predicted"/>
<accession>A0A834M5D1</accession>
<evidence type="ECO:0000256" key="1">
    <source>
        <dbReference type="SAM" id="Phobius"/>
    </source>
</evidence>
<feature type="transmembrane region" description="Helical" evidence="1">
    <location>
        <begin position="53"/>
        <end position="71"/>
    </location>
</feature>
<sequence>MPDQETQYEQPEWDQFVQTFCQVASLQGRLAYCLMSVHAVNPAILQIFTDYDIYNILFWNMIYGITVMITARPALRPLMPLHRLTFGILASLSFNHSTLLWYRWLSHRFENNIMLLTFLGYLSGRIMIVHLLAFLYHIDTRCNDTLRPRRDPAFESMYM</sequence>
<evidence type="ECO:0000313" key="3">
    <source>
        <dbReference type="Proteomes" id="UP000625711"/>
    </source>
</evidence>
<protein>
    <recommendedName>
        <fullName evidence="4">Transmembrane protein</fullName>
    </recommendedName>
</protein>
<dbReference type="Proteomes" id="UP000625711">
    <property type="component" value="Unassembled WGS sequence"/>
</dbReference>
<reference evidence="2" key="1">
    <citation type="submission" date="2020-08" db="EMBL/GenBank/DDBJ databases">
        <title>Genome sequencing and assembly of the red palm weevil Rhynchophorus ferrugineus.</title>
        <authorList>
            <person name="Dias G.B."/>
            <person name="Bergman C.M."/>
            <person name="Manee M."/>
        </authorList>
    </citation>
    <scope>NUCLEOTIDE SEQUENCE</scope>
    <source>
        <strain evidence="2">AA-2017</strain>
        <tissue evidence="2">Whole larva</tissue>
    </source>
</reference>
<evidence type="ECO:0000313" key="2">
    <source>
        <dbReference type="EMBL" id="KAF7271033.1"/>
    </source>
</evidence>
<dbReference type="AlphaFoldDB" id="A0A834M5D1"/>
<feature type="transmembrane region" description="Helical" evidence="1">
    <location>
        <begin position="114"/>
        <end position="138"/>
    </location>
</feature>
<keyword evidence="1" id="KW-1133">Transmembrane helix</keyword>
<keyword evidence="1" id="KW-0812">Transmembrane</keyword>
<organism evidence="2 3">
    <name type="scientific">Rhynchophorus ferrugineus</name>
    <name type="common">Red palm weevil</name>
    <name type="synonym">Curculio ferrugineus</name>
    <dbReference type="NCBI Taxonomy" id="354439"/>
    <lineage>
        <taxon>Eukaryota</taxon>
        <taxon>Metazoa</taxon>
        <taxon>Ecdysozoa</taxon>
        <taxon>Arthropoda</taxon>
        <taxon>Hexapoda</taxon>
        <taxon>Insecta</taxon>
        <taxon>Pterygota</taxon>
        <taxon>Neoptera</taxon>
        <taxon>Endopterygota</taxon>
        <taxon>Coleoptera</taxon>
        <taxon>Polyphaga</taxon>
        <taxon>Cucujiformia</taxon>
        <taxon>Curculionidae</taxon>
        <taxon>Dryophthorinae</taxon>
        <taxon>Rhynchophorus</taxon>
    </lineage>
</organism>
<name>A0A834M5D1_RHYFE</name>
<evidence type="ECO:0008006" key="4">
    <source>
        <dbReference type="Google" id="ProtNLM"/>
    </source>
</evidence>
<dbReference type="OrthoDB" id="5915502at2759"/>
<gene>
    <name evidence="2" type="ORF">GWI33_015999</name>
</gene>